<dbReference type="InterPro" id="IPR016047">
    <property type="entry name" value="M23ase_b-sheet_dom"/>
</dbReference>
<sequence>MPVTRRGNHPMQELDQGRHGRIRRRNLLAIAAQRAPALAERIPEGFKGRWTRRHWAHASLFATCGALLFALVPGFDHALESPATAQRASFLLPLPQLQANGASNGDRWQTVTLKAGQTLSAVFDELNIPQRELVRVAKQPTLQPMLRKLRPGTEIAFNLPADGSVRGMRIDDTRGESAEYEFGSDAVRERAVPHETTTRTVVLSGTVGKSLFASARKLGLGSSQLNQLTDEMFKYDIDFDSDLDQNDRFSVVVDQTWRDGQLASTGPVQAATFTVDGKLKSAFRFVRDGRAEYFTPDGRSLKRPFIRMPIPYARITSGFGMRKHPILGRMRGHMGIDYAASMGTPIMAAGDARVAFVGWKGGYGRAVILDHGGGRTTLYGHMSRFGSEHVGQRVAQGAVIGYVGMSGLATGPHLHYEFRINGVHQNPLKMTMPPPAPLAGTELAAFKGQTRNALAKIREVENVVFQDDDTRVASTDKPAKPAKKG</sequence>
<evidence type="ECO:0000256" key="7">
    <source>
        <dbReference type="ARBA" id="ARBA00023049"/>
    </source>
</evidence>
<dbReference type="CDD" id="cd12797">
    <property type="entry name" value="M23_peptidase"/>
    <property type="match status" value="1"/>
</dbReference>
<dbReference type="GO" id="GO:0030313">
    <property type="term" value="C:cell envelope"/>
    <property type="evidence" value="ECO:0007669"/>
    <property type="project" value="UniProtKB-SubCell"/>
</dbReference>
<dbReference type="Gene3D" id="3.10.450.350">
    <property type="match status" value="2"/>
</dbReference>
<evidence type="ECO:0000256" key="4">
    <source>
        <dbReference type="ARBA" id="ARBA00022723"/>
    </source>
</evidence>
<dbReference type="Pfam" id="PF19425">
    <property type="entry name" value="Csd3_N2"/>
    <property type="match status" value="1"/>
</dbReference>
<dbReference type="GO" id="GO:0046872">
    <property type="term" value="F:metal ion binding"/>
    <property type="evidence" value="ECO:0007669"/>
    <property type="project" value="UniProtKB-KW"/>
</dbReference>
<dbReference type="InterPro" id="IPR045834">
    <property type="entry name" value="Csd3_N2"/>
</dbReference>
<evidence type="ECO:0000256" key="2">
    <source>
        <dbReference type="ARBA" id="ARBA00004196"/>
    </source>
</evidence>
<dbReference type="PANTHER" id="PTHR21666:SF288">
    <property type="entry name" value="CELL DIVISION PROTEIN YTFB"/>
    <property type="match status" value="1"/>
</dbReference>
<dbReference type="Pfam" id="PF04225">
    <property type="entry name" value="LysM_OapA"/>
    <property type="match status" value="1"/>
</dbReference>
<evidence type="ECO:0000313" key="11">
    <source>
        <dbReference type="EMBL" id="QDQ73911.1"/>
    </source>
</evidence>
<dbReference type="GO" id="GO:0006508">
    <property type="term" value="P:proteolysis"/>
    <property type="evidence" value="ECO:0007669"/>
    <property type="project" value="UniProtKB-KW"/>
</dbReference>
<proteinExistence type="predicted"/>
<dbReference type="GO" id="GO:0004222">
    <property type="term" value="F:metalloendopeptidase activity"/>
    <property type="evidence" value="ECO:0007669"/>
    <property type="project" value="TreeGrafter"/>
</dbReference>
<dbReference type="InterPro" id="IPR011055">
    <property type="entry name" value="Dup_hybrid_motif"/>
</dbReference>
<feature type="domain" description="M23ase beta-sheet core" evidence="8">
    <location>
        <begin position="332"/>
        <end position="427"/>
    </location>
</feature>
<dbReference type="OrthoDB" id="9805070at2"/>
<keyword evidence="3" id="KW-0645">Protease</keyword>
<dbReference type="InterPro" id="IPR007340">
    <property type="entry name" value="LysM_Opacity-associatedA"/>
</dbReference>
<dbReference type="GO" id="GO:0042834">
    <property type="term" value="F:peptidoglycan binding"/>
    <property type="evidence" value="ECO:0007669"/>
    <property type="project" value="InterPro"/>
</dbReference>
<comment type="cofactor">
    <cofactor evidence="1">
        <name>Zn(2+)</name>
        <dbReference type="ChEBI" id="CHEBI:29105"/>
    </cofactor>
</comment>
<organism evidence="11 12">
    <name type="scientific">Pseudoluteimonas lycopersici</name>
    <dbReference type="NCBI Taxonomy" id="1324796"/>
    <lineage>
        <taxon>Bacteria</taxon>
        <taxon>Pseudomonadati</taxon>
        <taxon>Pseudomonadota</taxon>
        <taxon>Gammaproteobacteria</taxon>
        <taxon>Lysobacterales</taxon>
        <taxon>Lysobacteraceae</taxon>
        <taxon>Pseudoluteimonas</taxon>
    </lineage>
</organism>
<dbReference type="InterPro" id="IPR050570">
    <property type="entry name" value="Cell_wall_metabolism_enzyme"/>
</dbReference>
<feature type="domain" description="Csd3-like second N-terminal" evidence="10">
    <location>
        <begin position="200"/>
        <end position="319"/>
    </location>
</feature>
<name>A0A516V5Y9_9GAMM</name>
<evidence type="ECO:0000256" key="1">
    <source>
        <dbReference type="ARBA" id="ARBA00001947"/>
    </source>
</evidence>
<dbReference type="AlphaFoldDB" id="A0A516V5Y9"/>
<keyword evidence="6" id="KW-0862">Zinc</keyword>
<dbReference type="Proteomes" id="UP000315891">
    <property type="component" value="Chromosome"/>
</dbReference>
<dbReference type="PANTHER" id="PTHR21666">
    <property type="entry name" value="PEPTIDASE-RELATED"/>
    <property type="match status" value="1"/>
</dbReference>
<dbReference type="Pfam" id="PF01551">
    <property type="entry name" value="Peptidase_M23"/>
    <property type="match status" value="1"/>
</dbReference>
<keyword evidence="7" id="KW-0482">Metalloprotease</keyword>
<keyword evidence="12" id="KW-1185">Reference proteome</keyword>
<accession>A0A516V5Y9</accession>
<comment type="subcellular location">
    <subcellularLocation>
        <location evidence="2">Cell envelope</location>
    </subcellularLocation>
</comment>
<keyword evidence="5" id="KW-0378">Hydrolase</keyword>
<feature type="domain" description="Opacity-associated protein A LysM-like" evidence="9">
    <location>
        <begin position="108"/>
        <end position="177"/>
    </location>
</feature>
<evidence type="ECO:0000256" key="3">
    <source>
        <dbReference type="ARBA" id="ARBA00022670"/>
    </source>
</evidence>
<keyword evidence="4" id="KW-0479">Metal-binding</keyword>
<protein>
    <submittedName>
        <fullName evidence="11">M23 family metallopeptidase</fullName>
    </submittedName>
</protein>
<evidence type="ECO:0000256" key="6">
    <source>
        <dbReference type="ARBA" id="ARBA00022833"/>
    </source>
</evidence>
<evidence type="ECO:0000256" key="5">
    <source>
        <dbReference type="ARBA" id="ARBA00022801"/>
    </source>
</evidence>
<reference evidence="11 12" key="1">
    <citation type="submission" date="2019-07" db="EMBL/GenBank/DDBJ databases">
        <title>Lysobacter weifangensis sp. nov., isolated from bensulfuron-methyl contaminated farmland soil.</title>
        <authorList>
            <person name="Zhao H."/>
        </authorList>
    </citation>
    <scope>NUCLEOTIDE SEQUENCE [LARGE SCALE GENOMIC DNA]</scope>
    <source>
        <strain evidence="11 12">CC-Bw-6</strain>
    </source>
</reference>
<dbReference type="Gene3D" id="2.70.70.10">
    <property type="entry name" value="Glucose Permease (Domain IIA)"/>
    <property type="match status" value="1"/>
</dbReference>
<dbReference type="EMBL" id="CP041742">
    <property type="protein sequence ID" value="QDQ73911.1"/>
    <property type="molecule type" value="Genomic_DNA"/>
</dbReference>
<evidence type="ECO:0000259" key="9">
    <source>
        <dbReference type="Pfam" id="PF04225"/>
    </source>
</evidence>
<gene>
    <name evidence="11" type="ORF">FNZ56_08495</name>
</gene>
<evidence type="ECO:0000259" key="10">
    <source>
        <dbReference type="Pfam" id="PF19425"/>
    </source>
</evidence>
<evidence type="ECO:0000259" key="8">
    <source>
        <dbReference type="Pfam" id="PF01551"/>
    </source>
</evidence>
<dbReference type="SUPFAM" id="SSF51261">
    <property type="entry name" value="Duplicated hybrid motif"/>
    <property type="match status" value="1"/>
</dbReference>
<evidence type="ECO:0000313" key="12">
    <source>
        <dbReference type="Proteomes" id="UP000315891"/>
    </source>
</evidence>